<evidence type="ECO:0000256" key="13">
    <source>
        <dbReference type="ARBA" id="ARBA00023136"/>
    </source>
</evidence>
<dbReference type="EC" id="7.1.1.9" evidence="18"/>
<dbReference type="InterPro" id="IPR008972">
    <property type="entry name" value="Cupredoxin"/>
</dbReference>
<evidence type="ECO:0000256" key="7">
    <source>
        <dbReference type="ARBA" id="ARBA00022723"/>
    </source>
</evidence>
<keyword evidence="4 16" id="KW-0349">Heme</keyword>
<keyword evidence="20" id="KW-0732">Signal</keyword>
<feature type="transmembrane region" description="Helical" evidence="19">
    <location>
        <begin position="51"/>
        <end position="73"/>
    </location>
</feature>
<dbReference type="Pfam" id="PF00116">
    <property type="entry name" value="COX2"/>
    <property type="match status" value="1"/>
</dbReference>
<evidence type="ECO:0000256" key="18">
    <source>
        <dbReference type="RuleBase" id="RU004024"/>
    </source>
</evidence>
<evidence type="ECO:0000259" key="21">
    <source>
        <dbReference type="PROSITE" id="PS50857"/>
    </source>
</evidence>
<evidence type="ECO:0000259" key="23">
    <source>
        <dbReference type="PROSITE" id="PS51007"/>
    </source>
</evidence>
<dbReference type="InterPro" id="IPR009056">
    <property type="entry name" value="Cyt_c-like_dom"/>
</dbReference>
<keyword evidence="25" id="KW-1185">Reference proteome</keyword>
<dbReference type="PRINTS" id="PR01166">
    <property type="entry name" value="CYCOXIDASEII"/>
</dbReference>
<accession>A0A326U1W3</accession>
<organism evidence="24 25">
    <name type="scientific">Thermosporothrix hazakensis</name>
    <dbReference type="NCBI Taxonomy" id="644383"/>
    <lineage>
        <taxon>Bacteria</taxon>
        <taxon>Bacillati</taxon>
        <taxon>Chloroflexota</taxon>
        <taxon>Ktedonobacteria</taxon>
        <taxon>Ktedonobacterales</taxon>
        <taxon>Thermosporotrichaceae</taxon>
        <taxon>Thermosporothrix</taxon>
    </lineage>
</organism>
<dbReference type="RefSeq" id="WP_111325170.1">
    <property type="nucleotide sequence ID" value="NZ_BIFX01000001.1"/>
</dbReference>
<keyword evidence="12 18" id="KW-0186">Copper</keyword>
<evidence type="ECO:0000313" key="25">
    <source>
        <dbReference type="Proteomes" id="UP000248806"/>
    </source>
</evidence>
<dbReference type="PROSITE" id="PS50857">
    <property type="entry name" value="COX2_CUA"/>
    <property type="match status" value="1"/>
</dbReference>
<proteinExistence type="inferred from homology"/>
<evidence type="ECO:0000256" key="20">
    <source>
        <dbReference type="SAM" id="SignalP"/>
    </source>
</evidence>
<dbReference type="SUPFAM" id="SSF49503">
    <property type="entry name" value="Cupredoxins"/>
    <property type="match status" value="1"/>
</dbReference>
<keyword evidence="5 17" id="KW-0679">Respiratory chain</keyword>
<reference evidence="24 25" key="1">
    <citation type="submission" date="2018-06" db="EMBL/GenBank/DDBJ databases">
        <title>Genomic Encyclopedia of Archaeal and Bacterial Type Strains, Phase II (KMG-II): from individual species to whole genera.</title>
        <authorList>
            <person name="Goeker M."/>
        </authorList>
    </citation>
    <scope>NUCLEOTIDE SEQUENCE [LARGE SCALE GENOMIC DNA]</scope>
    <source>
        <strain evidence="24 25">ATCC BAA-1881</strain>
    </source>
</reference>
<dbReference type="PROSITE" id="PS51007">
    <property type="entry name" value="CYTC"/>
    <property type="match status" value="1"/>
</dbReference>
<keyword evidence="8" id="KW-1278">Translocase</keyword>
<evidence type="ECO:0000256" key="11">
    <source>
        <dbReference type="ARBA" id="ARBA00023004"/>
    </source>
</evidence>
<dbReference type="EMBL" id="QKUF01000024">
    <property type="protein sequence ID" value="PZW23945.1"/>
    <property type="molecule type" value="Genomic_DNA"/>
</dbReference>
<evidence type="ECO:0000256" key="19">
    <source>
        <dbReference type="SAM" id="Phobius"/>
    </source>
</evidence>
<dbReference type="SUPFAM" id="SSF46626">
    <property type="entry name" value="Cytochrome c"/>
    <property type="match status" value="1"/>
</dbReference>
<feature type="domain" description="Cytochrome oxidase subunit II transmembrane region profile" evidence="22">
    <location>
        <begin position="27"/>
        <end position="123"/>
    </location>
</feature>
<keyword evidence="13 19" id="KW-0472">Membrane</keyword>
<dbReference type="Proteomes" id="UP000248806">
    <property type="component" value="Unassembled WGS sequence"/>
</dbReference>
<dbReference type="GO" id="GO:0005507">
    <property type="term" value="F:copper ion binding"/>
    <property type="evidence" value="ECO:0007669"/>
    <property type="project" value="InterPro"/>
</dbReference>
<evidence type="ECO:0000256" key="12">
    <source>
        <dbReference type="ARBA" id="ARBA00023008"/>
    </source>
</evidence>
<dbReference type="PANTHER" id="PTHR22888">
    <property type="entry name" value="CYTOCHROME C OXIDASE, SUBUNIT II"/>
    <property type="match status" value="1"/>
</dbReference>
<dbReference type="InterPro" id="IPR001505">
    <property type="entry name" value="Copper_CuA"/>
</dbReference>
<keyword evidence="7 16" id="KW-0479">Metal-binding</keyword>
<evidence type="ECO:0000256" key="9">
    <source>
        <dbReference type="ARBA" id="ARBA00022982"/>
    </source>
</evidence>
<keyword evidence="6 17" id="KW-0812">Transmembrane</keyword>
<dbReference type="GO" id="GO:0042773">
    <property type="term" value="P:ATP synthesis coupled electron transport"/>
    <property type="evidence" value="ECO:0007669"/>
    <property type="project" value="TreeGrafter"/>
</dbReference>
<comment type="function">
    <text evidence="14 18">Subunits I and II form the functional core of the enzyme complex. Electrons originating in cytochrome c are transferred via heme a and Cu(A) to the binuclear center formed by heme a3 and Cu(B).</text>
</comment>
<feature type="signal peptide" evidence="20">
    <location>
        <begin position="1"/>
        <end position="27"/>
    </location>
</feature>
<dbReference type="InterPro" id="IPR011759">
    <property type="entry name" value="Cyt_c_oxidase_su2_TM_dom"/>
</dbReference>
<evidence type="ECO:0000256" key="10">
    <source>
        <dbReference type="ARBA" id="ARBA00022989"/>
    </source>
</evidence>
<feature type="transmembrane region" description="Helical" evidence="19">
    <location>
        <begin position="94"/>
        <end position="117"/>
    </location>
</feature>
<dbReference type="Gene3D" id="2.60.40.420">
    <property type="entry name" value="Cupredoxins - blue copper proteins"/>
    <property type="match status" value="1"/>
</dbReference>
<dbReference type="GO" id="GO:0005886">
    <property type="term" value="C:plasma membrane"/>
    <property type="evidence" value="ECO:0007669"/>
    <property type="project" value="UniProtKB-SubCell"/>
</dbReference>
<evidence type="ECO:0000256" key="17">
    <source>
        <dbReference type="RuleBase" id="RU000456"/>
    </source>
</evidence>
<dbReference type="InterPro" id="IPR002429">
    <property type="entry name" value="CcO_II-like_C"/>
</dbReference>
<evidence type="ECO:0000256" key="5">
    <source>
        <dbReference type="ARBA" id="ARBA00022660"/>
    </source>
</evidence>
<evidence type="ECO:0000313" key="24">
    <source>
        <dbReference type="EMBL" id="PZW23945.1"/>
    </source>
</evidence>
<dbReference type="SUPFAM" id="SSF81464">
    <property type="entry name" value="Cytochrome c oxidase subunit II-like, transmembrane region"/>
    <property type="match status" value="1"/>
</dbReference>
<dbReference type="InterPro" id="IPR014222">
    <property type="entry name" value="Cyt_c_oxidase_su2"/>
</dbReference>
<name>A0A326U1W3_THEHA</name>
<evidence type="ECO:0000256" key="1">
    <source>
        <dbReference type="ARBA" id="ARBA00004141"/>
    </source>
</evidence>
<evidence type="ECO:0000256" key="6">
    <source>
        <dbReference type="ARBA" id="ARBA00022692"/>
    </source>
</evidence>
<keyword evidence="9 17" id="KW-0249">Electron transport</keyword>
<evidence type="ECO:0000256" key="8">
    <source>
        <dbReference type="ARBA" id="ARBA00022967"/>
    </source>
</evidence>
<feature type="chain" id="PRO_5016429546" description="Cytochrome c oxidase subunit 2" evidence="20">
    <location>
        <begin position="28"/>
        <end position="369"/>
    </location>
</feature>
<dbReference type="GO" id="GO:0004129">
    <property type="term" value="F:cytochrome-c oxidase activity"/>
    <property type="evidence" value="ECO:0007669"/>
    <property type="project" value="UniProtKB-EC"/>
</dbReference>
<dbReference type="PANTHER" id="PTHR22888:SF9">
    <property type="entry name" value="CYTOCHROME C OXIDASE SUBUNIT 2"/>
    <property type="match status" value="1"/>
</dbReference>
<dbReference type="Pfam" id="PF02790">
    <property type="entry name" value="COX2_TM"/>
    <property type="match status" value="1"/>
</dbReference>
<dbReference type="InterPro" id="IPR045187">
    <property type="entry name" value="CcO_II"/>
</dbReference>
<dbReference type="InterPro" id="IPR036909">
    <property type="entry name" value="Cyt_c-like_dom_sf"/>
</dbReference>
<evidence type="ECO:0000256" key="4">
    <source>
        <dbReference type="ARBA" id="ARBA00022617"/>
    </source>
</evidence>
<keyword evidence="11 16" id="KW-0408">Iron</keyword>
<evidence type="ECO:0000256" key="2">
    <source>
        <dbReference type="ARBA" id="ARBA00007866"/>
    </source>
</evidence>
<evidence type="ECO:0000256" key="14">
    <source>
        <dbReference type="ARBA" id="ARBA00024688"/>
    </source>
</evidence>
<dbReference type="OrthoDB" id="9773456at2"/>
<gene>
    <name evidence="24" type="ORF">EI42_04870</name>
</gene>
<evidence type="ECO:0000256" key="15">
    <source>
        <dbReference type="ARBA" id="ARBA00047816"/>
    </source>
</evidence>
<dbReference type="PROSITE" id="PS00078">
    <property type="entry name" value="COX2"/>
    <property type="match status" value="1"/>
</dbReference>
<sequence length="369" mass="40635">MRKPVFRGTKPLALTGVLLALSTILLAACGGSPSTLDPAGPIAGRESNVFWLLLIIAAIIFVGVEGMLIYSIFRFRERPDSPPAPQWHGNLKVEIIWTVLPAILLGVILFITIQGLFDVAKEPEGKTVEVTAYGHQWWWEFYYPDSKITTADSLVVPPNTWVKVKLFSNNVIHSFWVPQLTGKTDVVPGHDNVRTFKADKPGRYTGICAEYCGVQHANMRFDVVVTDNFDKFQTWQREQQAAAANPSSDLQAKGKQLYLDQCTTCHGIVGVLENYTGKEDPTVQCVNPEKQNGCLIGPDLTHFGSRKLIAGGVLENNVDQCQPGGDLSNCNLAKWLQDPQKVKPGNDMVIGQLSKDDIAALVAYLESLK</sequence>
<evidence type="ECO:0000256" key="16">
    <source>
        <dbReference type="PROSITE-ProRule" id="PRU00433"/>
    </source>
</evidence>
<dbReference type="Pfam" id="PF00034">
    <property type="entry name" value="Cytochrom_C"/>
    <property type="match status" value="1"/>
</dbReference>
<comment type="subcellular location">
    <subcellularLocation>
        <location evidence="17">Cell membrane</location>
        <topology evidence="17">Multi-pass membrane protein</topology>
    </subcellularLocation>
    <subcellularLocation>
        <location evidence="1">Membrane</location>
        <topology evidence="1">Multi-pass membrane protein</topology>
    </subcellularLocation>
</comment>
<dbReference type="PROSITE" id="PS50999">
    <property type="entry name" value="COX2_TM"/>
    <property type="match status" value="1"/>
</dbReference>
<feature type="domain" description="Cytochrome oxidase subunit II copper A binding" evidence="21">
    <location>
        <begin position="125"/>
        <end position="238"/>
    </location>
</feature>
<comment type="cofactor">
    <cofactor evidence="18">
        <name>Cu cation</name>
        <dbReference type="ChEBI" id="CHEBI:23378"/>
    </cofactor>
    <text evidence="18">Binds a copper A center.</text>
</comment>
<feature type="domain" description="Cytochrome c" evidence="23">
    <location>
        <begin position="249"/>
        <end position="369"/>
    </location>
</feature>
<keyword evidence="3 17" id="KW-0813">Transport</keyword>
<dbReference type="InterPro" id="IPR036257">
    <property type="entry name" value="Cyt_c_oxidase_su2_TM_sf"/>
</dbReference>
<dbReference type="PROSITE" id="PS51257">
    <property type="entry name" value="PROKAR_LIPOPROTEIN"/>
    <property type="match status" value="1"/>
</dbReference>
<protein>
    <recommendedName>
        <fullName evidence="18">Cytochrome c oxidase subunit 2</fullName>
        <ecNumber evidence="18">7.1.1.9</ecNumber>
    </recommendedName>
</protein>
<dbReference type="AlphaFoldDB" id="A0A326U1W3"/>
<evidence type="ECO:0000259" key="22">
    <source>
        <dbReference type="PROSITE" id="PS50999"/>
    </source>
</evidence>
<dbReference type="Gene3D" id="1.10.287.90">
    <property type="match status" value="1"/>
</dbReference>
<dbReference type="NCBIfam" id="TIGR02866">
    <property type="entry name" value="CoxB"/>
    <property type="match status" value="1"/>
</dbReference>
<evidence type="ECO:0000256" key="3">
    <source>
        <dbReference type="ARBA" id="ARBA00022448"/>
    </source>
</evidence>
<keyword evidence="10 19" id="KW-1133">Transmembrane helix</keyword>
<comment type="catalytic activity">
    <reaction evidence="15 18">
        <text>4 Fe(II)-[cytochrome c] + O2 + 8 H(+)(in) = 4 Fe(III)-[cytochrome c] + 2 H2O + 4 H(+)(out)</text>
        <dbReference type="Rhea" id="RHEA:11436"/>
        <dbReference type="Rhea" id="RHEA-COMP:10350"/>
        <dbReference type="Rhea" id="RHEA-COMP:14399"/>
        <dbReference type="ChEBI" id="CHEBI:15377"/>
        <dbReference type="ChEBI" id="CHEBI:15378"/>
        <dbReference type="ChEBI" id="CHEBI:15379"/>
        <dbReference type="ChEBI" id="CHEBI:29033"/>
        <dbReference type="ChEBI" id="CHEBI:29034"/>
        <dbReference type="EC" id="7.1.1.9"/>
    </reaction>
</comment>
<dbReference type="GO" id="GO:0020037">
    <property type="term" value="F:heme binding"/>
    <property type="evidence" value="ECO:0007669"/>
    <property type="project" value="InterPro"/>
</dbReference>
<comment type="similarity">
    <text evidence="2 17">Belongs to the cytochrome c oxidase subunit 2 family.</text>
</comment>
<dbReference type="GO" id="GO:0016491">
    <property type="term" value="F:oxidoreductase activity"/>
    <property type="evidence" value="ECO:0007669"/>
    <property type="project" value="InterPro"/>
</dbReference>
<comment type="caution">
    <text evidence="24">The sequence shown here is derived from an EMBL/GenBank/DDBJ whole genome shotgun (WGS) entry which is preliminary data.</text>
</comment>